<dbReference type="AlphaFoldDB" id="A0A1B9B709"/>
<dbReference type="InterPro" id="IPR011701">
    <property type="entry name" value="MFS"/>
</dbReference>
<evidence type="ECO:0000256" key="4">
    <source>
        <dbReference type="ARBA" id="ARBA00022692"/>
    </source>
</evidence>
<feature type="transmembrane region" description="Helical" evidence="7">
    <location>
        <begin position="107"/>
        <end position="124"/>
    </location>
</feature>
<feature type="transmembrane region" description="Helical" evidence="7">
    <location>
        <begin position="296"/>
        <end position="319"/>
    </location>
</feature>
<dbReference type="EMBL" id="MAYT01000004">
    <property type="protein sequence ID" value="OCA91911.1"/>
    <property type="molecule type" value="Genomic_DNA"/>
</dbReference>
<dbReference type="PANTHER" id="PTHR43124">
    <property type="entry name" value="PURINE EFFLUX PUMP PBUE"/>
    <property type="match status" value="1"/>
</dbReference>
<protein>
    <submittedName>
        <fullName evidence="9">MFS transporter</fullName>
    </submittedName>
</protein>
<evidence type="ECO:0000313" key="9">
    <source>
        <dbReference type="EMBL" id="OCA91911.1"/>
    </source>
</evidence>
<dbReference type="RefSeq" id="WP_065409733.1">
    <property type="nucleotide sequence ID" value="NZ_MAYT01000004.1"/>
</dbReference>
<feature type="transmembrane region" description="Helical" evidence="7">
    <location>
        <begin position="81"/>
        <end position="101"/>
    </location>
</feature>
<dbReference type="Proteomes" id="UP000092578">
    <property type="component" value="Unassembled WGS sequence"/>
</dbReference>
<keyword evidence="6 7" id="KW-0472">Membrane</keyword>
<feature type="transmembrane region" description="Helical" evidence="7">
    <location>
        <begin position="209"/>
        <end position="230"/>
    </location>
</feature>
<evidence type="ECO:0000256" key="5">
    <source>
        <dbReference type="ARBA" id="ARBA00022989"/>
    </source>
</evidence>
<keyword evidence="2" id="KW-0813">Transport</keyword>
<keyword evidence="10" id="KW-1185">Reference proteome</keyword>
<keyword evidence="5 7" id="KW-1133">Transmembrane helix</keyword>
<proteinExistence type="predicted"/>
<dbReference type="InterPro" id="IPR050189">
    <property type="entry name" value="MFS_Efflux_Transporters"/>
</dbReference>
<feature type="transmembrane region" description="Helical" evidence="7">
    <location>
        <begin position="269"/>
        <end position="290"/>
    </location>
</feature>
<sequence length="400" mass="42790">MGQKKERFPWLYLVLLSSVSFMGILSELVPSGILTEMSEGLHVSYSSIGLLISVYAIASAVGTIPLITLTMSMNRKKLLTILMYVFGVSNLIIAFSSSYFLTAAARLVGGISAGVLWPMVSAYAMRLVPSKLHGRAIAVTMSGSTLGLGVGLPIMTTVGTGFGWRIEFGVLSAIIFVIAILGQIILPSVGGEKRTAANSPFYIIRNKSVVICLVVTLFTIMAHYGLYTYISPLVEGFGVAGGIKLVSILFGAGTIISVVLAGKVVDDHLGSLTVFMLTLAFGTMFLFVAFKGMLYVSHLAFLLWGVSFGALVTIFQAAVTRQVGTGKDIATSLQSSTFNFGIVFGSALGGTILDHLSVYHIIYVTIVLLVVPILLSMFSKKTFWQSDIDEGEPKAKYKVV</sequence>
<dbReference type="SUPFAM" id="SSF103473">
    <property type="entry name" value="MFS general substrate transporter"/>
    <property type="match status" value="1"/>
</dbReference>
<feature type="transmembrane region" description="Helical" evidence="7">
    <location>
        <begin position="331"/>
        <end position="352"/>
    </location>
</feature>
<evidence type="ECO:0000313" key="10">
    <source>
        <dbReference type="Proteomes" id="UP000092578"/>
    </source>
</evidence>
<feature type="domain" description="Major facilitator superfamily (MFS) profile" evidence="8">
    <location>
        <begin position="12"/>
        <end position="384"/>
    </location>
</feature>
<feature type="transmembrane region" description="Helical" evidence="7">
    <location>
        <begin position="12"/>
        <end position="33"/>
    </location>
</feature>
<dbReference type="Gene3D" id="1.20.1250.20">
    <property type="entry name" value="MFS general substrate transporter like domains"/>
    <property type="match status" value="1"/>
</dbReference>
<feature type="transmembrane region" description="Helical" evidence="7">
    <location>
        <begin position="242"/>
        <end position="262"/>
    </location>
</feature>
<dbReference type="PROSITE" id="PS50850">
    <property type="entry name" value="MFS"/>
    <property type="match status" value="1"/>
</dbReference>
<dbReference type="PANTHER" id="PTHR43124:SF4">
    <property type="entry name" value="SUGAR EFFLUX TRANSPORTER"/>
    <property type="match status" value="1"/>
</dbReference>
<comment type="caution">
    <text evidence="9">The sequence shown here is derived from an EMBL/GenBank/DDBJ whole genome shotgun (WGS) entry which is preliminary data.</text>
</comment>
<name>A0A1B9B709_9BACI</name>
<evidence type="ECO:0000256" key="7">
    <source>
        <dbReference type="SAM" id="Phobius"/>
    </source>
</evidence>
<dbReference type="GO" id="GO:0022857">
    <property type="term" value="F:transmembrane transporter activity"/>
    <property type="evidence" value="ECO:0007669"/>
    <property type="project" value="InterPro"/>
</dbReference>
<feature type="transmembrane region" description="Helical" evidence="7">
    <location>
        <begin position="168"/>
        <end position="189"/>
    </location>
</feature>
<gene>
    <name evidence="9" type="ORF">A8F95_19515</name>
</gene>
<feature type="transmembrane region" description="Helical" evidence="7">
    <location>
        <begin position="136"/>
        <end position="156"/>
    </location>
</feature>
<dbReference type="Pfam" id="PF07690">
    <property type="entry name" value="MFS_1"/>
    <property type="match status" value="1"/>
</dbReference>
<evidence type="ECO:0000256" key="2">
    <source>
        <dbReference type="ARBA" id="ARBA00022448"/>
    </source>
</evidence>
<organism evidence="9 10">
    <name type="scientific">Pseudobacillus wudalianchiensis</name>
    <dbReference type="NCBI Taxonomy" id="1743143"/>
    <lineage>
        <taxon>Bacteria</taxon>
        <taxon>Bacillati</taxon>
        <taxon>Bacillota</taxon>
        <taxon>Bacilli</taxon>
        <taxon>Bacillales</taxon>
        <taxon>Bacillaceae</taxon>
        <taxon>Pseudobacillus</taxon>
    </lineage>
</organism>
<dbReference type="InterPro" id="IPR020846">
    <property type="entry name" value="MFS_dom"/>
</dbReference>
<comment type="subcellular location">
    <subcellularLocation>
        <location evidence="1">Cell membrane</location>
        <topology evidence="1">Multi-pass membrane protein</topology>
    </subcellularLocation>
</comment>
<evidence type="ECO:0000256" key="1">
    <source>
        <dbReference type="ARBA" id="ARBA00004651"/>
    </source>
</evidence>
<evidence type="ECO:0000259" key="8">
    <source>
        <dbReference type="PROSITE" id="PS50850"/>
    </source>
</evidence>
<dbReference type="GO" id="GO:0005886">
    <property type="term" value="C:plasma membrane"/>
    <property type="evidence" value="ECO:0007669"/>
    <property type="project" value="UniProtKB-SubCell"/>
</dbReference>
<evidence type="ECO:0000256" key="3">
    <source>
        <dbReference type="ARBA" id="ARBA00022475"/>
    </source>
</evidence>
<reference evidence="10" key="1">
    <citation type="submission" date="2016-05" db="EMBL/GenBank/DDBJ databases">
        <authorList>
            <person name="Liu B."/>
            <person name="Wang J."/>
            <person name="Zhu Y."/>
            <person name="Liu G."/>
            <person name="Chen Q."/>
            <person name="Chen Z."/>
            <person name="Lan J."/>
            <person name="Che J."/>
            <person name="Ge C."/>
            <person name="Shi H."/>
            <person name="Pan Z."/>
            <person name="Liu X."/>
        </authorList>
    </citation>
    <scope>NUCLEOTIDE SEQUENCE [LARGE SCALE GENOMIC DNA]</scope>
    <source>
        <strain evidence="10">FJAT-27215</strain>
    </source>
</reference>
<feature type="transmembrane region" description="Helical" evidence="7">
    <location>
        <begin position="45"/>
        <end position="69"/>
    </location>
</feature>
<dbReference type="CDD" id="cd17324">
    <property type="entry name" value="MFS_NepI_like"/>
    <property type="match status" value="1"/>
</dbReference>
<evidence type="ECO:0000256" key="6">
    <source>
        <dbReference type="ARBA" id="ARBA00023136"/>
    </source>
</evidence>
<keyword evidence="4 7" id="KW-0812">Transmembrane</keyword>
<keyword evidence="3" id="KW-1003">Cell membrane</keyword>
<accession>A0A1B9B709</accession>
<dbReference type="InterPro" id="IPR036259">
    <property type="entry name" value="MFS_trans_sf"/>
</dbReference>
<feature type="transmembrane region" description="Helical" evidence="7">
    <location>
        <begin position="358"/>
        <end position="378"/>
    </location>
</feature>